<dbReference type="Gene3D" id="1.10.533.10">
    <property type="entry name" value="Death Domain, Fas"/>
    <property type="match status" value="1"/>
</dbReference>
<sequence>MLCGNPGLTSRTTMSRSTDLAPLSMESIHRRVMLAVHTIEKEVPRFQQQWLFDLDTGDPLSWLDFVKSAEKGLESTINSRADLVKALDAYNKDEYEEVRVLPPFRELLRMCERADSYENHLIGILKRHIHDACENLLARYCLSFSAETKDCQGVDLSLDYENKITMWRKQIFDAFEDINTMEESYNDLVENVKEYIKNYDKIAYWMRESTARIFRLVEPTKKWITADYNYPRRIDDEIAGLRRQKVDLKERLRQVKFTKDLLRANVQRKTFQNAKVERKLSDNKDEKRYFKKREQTLTDEGRNIESKLERMKRELQENLTNMKKRSLDISKLNAAYDMVKKLKSDIEIYQKKLNTVNNQLVKLKKDGGQLKRSVHLMKYHHEGNVERNESLRISLEANEDSIKDLQENIKLMDSKVVTLKRIRQMKMDPMFLKKIHSQGYHPGQYVEFKDELDEAIKLAASHIKTEWKYLYQRLPFNPPRSYRDRNQDIEFIGLMNTRNFEVPPEELARRSLERWRKLNLGANVGDLVRTLRRIKKSQIGRLIEKEVAKISKVVLAVQVDTPRPTGITYNPELTIVR</sequence>
<accession>A0A8S4QCE6</accession>
<evidence type="ECO:0000313" key="4">
    <source>
        <dbReference type="Proteomes" id="UP000749559"/>
    </source>
</evidence>
<dbReference type="InterPro" id="IPR011029">
    <property type="entry name" value="DEATH-like_dom_sf"/>
</dbReference>
<evidence type="ECO:0000313" key="3">
    <source>
        <dbReference type="EMBL" id="CAH1802462.1"/>
    </source>
</evidence>
<dbReference type="GO" id="GO:0007165">
    <property type="term" value="P:signal transduction"/>
    <property type="evidence" value="ECO:0007669"/>
    <property type="project" value="InterPro"/>
</dbReference>
<name>A0A8S4QCE6_OWEFU</name>
<feature type="coiled-coil region" evidence="1">
    <location>
        <begin position="294"/>
        <end position="422"/>
    </location>
</feature>
<comment type="caution">
    <text evidence="3">The sequence shown here is derived from an EMBL/GenBank/DDBJ whole genome shotgun (WGS) entry which is preliminary data.</text>
</comment>
<dbReference type="EMBL" id="CAIIXF020000012">
    <property type="protein sequence ID" value="CAH1802462.1"/>
    <property type="molecule type" value="Genomic_DNA"/>
</dbReference>
<feature type="domain" description="Death" evidence="2">
    <location>
        <begin position="452"/>
        <end position="547"/>
    </location>
</feature>
<proteinExistence type="predicted"/>
<evidence type="ECO:0000259" key="2">
    <source>
        <dbReference type="PROSITE" id="PS50017"/>
    </source>
</evidence>
<dbReference type="Proteomes" id="UP000749559">
    <property type="component" value="Unassembled WGS sequence"/>
</dbReference>
<dbReference type="InterPro" id="IPR000488">
    <property type="entry name" value="Death_dom"/>
</dbReference>
<evidence type="ECO:0000256" key="1">
    <source>
        <dbReference type="SAM" id="Coils"/>
    </source>
</evidence>
<organism evidence="3 4">
    <name type="scientific">Owenia fusiformis</name>
    <name type="common">Polychaete worm</name>
    <dbReference type="NCBI Taxonomy" id="6347"/>
    <lineage>
        <taxon>Eukaryota</taxon>
        <taxon>Metazoa</taxon>
        <taxon>Spiralia</taxon>
        <taxon>Lophotrochozoa</taxon>
        <taxon>Annelida</taxon>
        <taxon>Polychaeta</taxon>
        <taxon>Sedentaria</taxon>
        <taxon>Canalipalpata</taxon>
        <taxon>Sabellida</taxon>
        <taxon>Oweniida</taxon>
        <taxon>Oweniidae</taxon>
        <taxon>Owenia</taxon>
    </lineage>
</organism>
<dbReference type="PROSITE" id="PS50017">
    <property type="entry name" value="DEATH_DOMAIN"/>
    <property type="match status" value="1"/>
</dbReference>
<reference evidence="3" key="1">
    <citation type="submission" date="2022-03" db="EMBL/GenBank/DDBJ databases">
        <authorList>
            <person name="Martin C."/>
        </authorList>
    </citation>
    <scope>NUCLEOTIDE SEQUENCE</scope>
</reference>
<dbReference type="OrthoDB" id="6076830at2759"/>
<dbReference type="SUPFAM" id="SSF57997">
    <property type="entry name" value="Tropomyosin"/>
    <property type="match status" value="1"/>
</dbReference>
<dbReference type="AlphaFoldDB" id="A0A8S4QCE6"/>
<keyword evidence="4" id="KW-1185">Reference proteome</keyword>
<keyword evidence="1" id="KW-0175">Coiled coil</keyword>
<gene>
    <name evidence="3" type="ORF">OFUS_LOCUS26137</name>
</gene>
<protein>
    <recommendedName>
        <fullName evidence="2">Death domain-containing protein</fullName>
    </recommendedName>
</protein>